<comment type="caution">
    <text evidence="1">The sequence shown here is derived from an EMBL/GenBank/DDBJ whole genome shotgun (WGS) entry which is preliminary data.</text>
</comment>
<gene>
    <name evidence="1" type="ORF">Vadar_005260</name>
</gene>
<proteinExistence type="predicted"/>
<organism evidence="1 2">
    <name type="scientific">Vaccinium darrowii</name>
    <dbReference type="NCBI Taxonomy" id="229202"/>
    <lineage>
        <taxon>Eukaryota</taxon>
        <taxon>Viridiplantae</taxon>
        <taxon>Streptophyta</taxon>
        <taxon>Embryophyta</taxon>
        <taxon>Tracheophyta</taxon>
        <taxon>Spermatophyta</taxon>
        <taxon>Magnoliopsida</taxon>
        <taxon>eudicotyledons</taxon>
        <taxon>Gunneridae</taxon>
        <taxon>Pentapetalae</taxon>
        <taxon>asterids</taxon>
        <taxon>Ericales</taxon>
        <taxon>Ericaceae</taxon>
        <taxon>Vaccinioideae</taxon>
        <taxon>Vaccinieae</taxon>
        <taxon>Vaccinium</taxon>
    </lineage>
</organism>
<evidence type="ECO:0000313" key="1">
    <source>
        <dbReference type="EMBL" id="KAH7833339.1"/>
    </source>
</evidence>
<dbReference type="Proteomes" id="UP000828048">
    <property type="component" value="Chromosome 2"/>
</dbReference>
<reference evidence="1 2" key="1">
    <citation type="journal article" date="2021" name="Hortic Res">
        <title>High-quality reference genome and annotation aids understanding of berry development for evergreen blueberry (Vaccinium darrowii).</title>
        <authorList>
            <person name="Yu J."/>
            <person name="Hulse-Kemp A.M."/>
            <person name="Babiker E."/>
            <person name="Staton M."/>
        </authorList>
    </citation>
    <scope>NUCLEOTIDE SEQUENCE [LARGE SCALE GENOMIC DNA]</scope>
    <source>
        <strain evidence="2">cv. NJ 8807/NJ 8810</strain>
        <tissue evidence="1">Young leaf</tissue>
    </source>
</reference>
<name>A0ACB7WYD3_9ERIC</name>
<dbReference type="EMBL" id="CM037152">
    <property type="protein sequence ID" value="KAH7833339.1"/>
    <property type="molecule type" value="Genomic_DNA"/>
</dbReference>
<protein>
    <submittedName>
        <fullName evidence="1">Uncharacterized protein</fullName>
    </submittedName>
</protein>
<sequence>MFVAMNYQVGFFHATTAYGFVSAEKNANPPPWKKTVTGSLVSPLAAAKRGVAVGIHFVELRHSGVEETVQDSKTLELAEDHVLDKLFEHGYLDAAVWGKGNPVEEIIQTMDHTSRTML</sequence>
<keyword evidence="2" id="KW-1185">Reference proteome</keyword>
<evidence type="ECO:0000313" key="2">
    <source>
        <dbReference type="Proteomes" id="UP000828048"/>
    </source>
</evidence>
<accession>A0ACB7WYD3</accession>